<sequence length="84" mass="8817">MGTTLAQCALALLIFASWQAEIGGSGLTTPTGSNTGMAGGNITSTRRKKLLLIRLLWVARNTGTSASTTPTGLSIMVHFTLMMF</sequence>
<gene>
    <name evidence="2" type="ORF">TorRG33x02_011350</name>
</gene>
<dbReference type="Proteomes" id="UP000237000">
    <property type="component" value="Unassembled WGS sequence"/>
</dbReference>
<dbReference type="AlphaFoldDB" id="A0A2P5FZ63"/>
<accession>A0A2P5FZ63</accession>
<organism evidence="2 3">
    <name type="scientific">Trema orientale</name>
    <name type="common">Charcoal tree</name>
    <name type="synonym">Celtis orientalis</name>
    <dbReference type="NCBI Taxonomy" id="63057"/>
    <lineage>
        <taxon>Eukaryota</taxon>
        <taxon>Viridiplantae</taxon>
        <taxon>Streptophyta</taxon>
        <taxon>Embryophyta</taxon>
        <taxon>Tracheophyta</taxon>
        <taxon>Spermatophyta</taxon>
        <taxon>Magnoliopsida</taxon>
        <taxon>eudicotyledons</taxon>
        <taxon>Gunneridae</taxon>
        <taxon>Pentapetalae</taxon>
        <taxon>rosids</taxon>
        <taxon>fabids</taxon>
        <taxon>Rosales</taxon>
        <taxon>Cannabaceae</taxon>
        <taxon>Trema</taxon>
    </lineage>
</organism>
<name>A0A2P5FZ63_TREOI</name>
<dbReference type="EMBL" id="JXTC01000003">
    <property type="protein sequence ID" value="POO03074.1"/>
    <property type="molecule type" value="Genomic_DNA"/>
</dbReference>
<feature type="signal peptide" evidence="1">
    <location>
        <begin position="1"/>
        <end position="20"/>
    </location>
</feature>
<evidence type="ECO:0000313" key="2">
    <source>
        <dbReference type="EMBL" id="POO03074.1"/>
    </source>
</evidence>
<evidence type="ECO:0008006" key="4">
    <source>
        <dbReference type="Google" id="ProtNLM"/>
    </source>
</evidence>
<evidence type="ECO:0000256" key="1">
    <source>
        <dbReference type="SAM" id="SignalP"/>
    </source>
</evidence>
<protein>
    <recommendedName>
        <fullName evidence="4">Secreted protein</fullName>
    </recommendedName>
</protein>
<comment type="caution">
    <text evidence="2">The sequence shown here is derived from an EMBL/GenBank/DDBJ whole genome shotgun (WGS) entry which is preliminary data.</text>
</comment>
<keyword evidence="1" id="KW-0732">Signal</keyword>
<keyword evidence="3" id="KW-1185">Reference proteome</keyword>
<feature type="chain" id="PRO_5015144727" description="Secreted protein" evidence="1">
    <location>
        <begin position="21"/>
        <end position="84"/>
    </location>
</feature>
<proteinExistence type="predicted"/>
<evidence type="ECO:0000313" key="3">
    <source>
        <dbReference type="Proteomes" id="UP000237000"/>
    </source>
</evidence>
<dbReference type="InParanoid" id="A0A2P5FZ63"/>
<reference evidence="3" key="1">
    <citation type="submission" date="2016-06" db="EMBL/GenBank/DDBJ databases">
        <title>Parallel loss of symbiosis genes in relatives of nitrogen-fixing non-legume Parasponia.</title>
        <authorList>
            <person name="Van Velzen R."/>
            <person name="Holmer R."/>
            <person name="Bu F."/>
            <person name="Rutten L."/>
            <person name="Van Zeijl A."/>
            <person name="Liu W."/>
            <person name="Santuari L."/>
            <person name="Cao Q."/>
            <person name="Sharma T."/>
            <person name="Shen D."/>
            <person name="Roswanjaya Y."/>
            <person name="Wardhani T."/>
            <person name="Kalhor M.S."/>
            <person name="Jansen J."/>
            <person name="Van den Hoogen J."/>
            <person name="Gungor B."/>
            <person name="Hartog M."/>
            <person name="Hontelez J."/>
            <person name="Verver J."/>
            <person name="Yang W.-C."/>
            <person name="Schijlen E."/>
            <person name="Repin R."/>
            <person name="Schilthuizen M."/>
            <person name="Schranz E."/>
            <person name="Heidstra R."/>
            <person name="Miyata K."/>
            <person name="Fedorova E."/>
            <person name="Kohlen W."/>
            <person name="Bisseling T."/>
            <person name="Smit S."/>
            <person name="Geurts R."/>
        </authorList>
    </citation>
    <scope>NUCLEOTIDE SEQUENCE [LARGE SCALE GENOMIC DNA]</scope>
    <source>
        <strain evidence="3">cv. RG33-2</strain>
    </source>
</reference>